<gene>
    <name evidence="1" type="ORF">EYW49_08965</name>
</gene>
<evidence type="ECO:0000313" key="2">
    <source>
        <dbReference type="Proteomes" id="UP000292781"/>
    </source>
</evidence>
<sequence length="98" mass="10717">MRGFLPKLGSLFASLVINAHTLGGMASLTGFPGPRAPKRPRLAVVARRTKVMRPKRYARDGKRILPAVIVDLTVCTHLPRGKAWSRVATPVTRSWGMA</sequence>
<comment type="caution">
    <text evidence="1">The sequence shown here is derived from an EMBL/GenBank/DDBJ whole genome shotgun (WGS) entry which is preliminary data.</text>
</comment>
<evidence type="ECO:0000313" key="1">
    <source>
        <dbReference type="EMBL" id="TBW38809.1"/>
    </source>
</evidence>
<name>A0A4Q9VTB6_9HYPH</name>
<proteinExistence type="predicted"/>
<accession>A0A4Q9VTB6</accession>
<dbReference type="EMBL" id="SJFN01000010">
    <property type="protein sequence ID" value="TBW38809.1"/>
    <property type="molecule type" value="Genomic_DNA"/>
</dbReference>
<dbReference type="Proteomes" id="UP000292781">
    <property type="component" value="Unassembled WGS sequence"/>
</dbReference>
<keyword evidence="2" id="KW-1185">Reference proteome</keyword>
<organism evidence="1 2">
    <name type="scientific">Siculibacillus lacustris</name>
    <dbReference type="NCBI Taxonomy" id="1549641"/>
    <lineage>
        <taxon>Bacteria</taxon>
        <taxon>Pseudomonadati</taxon>
        <taxon>Pseudomonadota</taxon>
        <taxon>Alphaproteobacteria</taxon>
        <taxon>Hyphomicrobiales</taxon>
        <taxon>Ancalomicrobiaceae</taxon>
        <taxon>Siculibacillus</taxon>
    </lineage>
</organism>
<dbReference type="AlphaFoldDB" id="A0A4Q9VTB6"/>
<protein>
    <submittedName>
        <fullName evidence="1">Uncharacterized protein</fullName>
    </submittedName>
</protein>
<dbReference type="RefSeq" id="WP_131308461.1">
    <property type="nucleotide sequence ID" value="NZ_SJFN01000010.1"/>
</dbReference>
<reference evidence="1 2" key="1">
    <citation type="submission" date="2019-02" db="EMBL/GenBank/DDBJ databases">
        <title>Siculibacillus lacustris gen. nov., sp. nov., a new rosette-forming bacterium isolated from a freshwater crater lake (Lake St. Ana, Romania).</title>
        <authorList>
            <person name="Felfoldi T."/>
            <person name="Marton Z."/>
            <person name="Szabo A."/>
            <person name="Mentes A."/>
            <person name="Boka K."/>
            <person name="Marialigeti K."/>
            <person name="Mathe I."/>
            <person name="Koncz M."/>
            <person name="Schumann P."/>
            <person name="Toth E."/>
        </authorList>
    </citation>
    <scope>NUCLEOTIDE SEQUENCE [LARGE SCALE GENOMIC DNA]</scope>
    <source>
        <strain evidence="1 2">SA-279</strain>
    </source>
</reference>